<dbReference type="SUPFAM" id="SSF56300">
    <property type="entry name" value="Metallo-dependent phosphatases"/>
    <property type="match status" value="1"/>
</dbReference>
<dbReference type="Pfam" id="PF00149">
    <property type="entry name" value="Metallophos"/>
    <property type="match status" value="1"/>
</dbReference>
<evidence type="ECO:0000313" key="8">
    <source>
        <dbReference type="Proteomes" id="UP000092460"/>
    </source>
</evidence>
<evidence type="ECO:0000256" key="4">
    <source>
        <dbReference type="ARBA" id="ARBA00023136"/>
    </source>
</evidence>
<evidence type="ECO:0000256" key="1">
    <source>
        <dbReference type="ARBA" id="ARBA00004141"/>
    </source>
</evidence>
<evidence type="ECO:0000256" key="2">
    <source>
        <dbReference type="ARBA" id="ARBA00022692"/>
    </source>
</evidence>
<dbReference type="STRING" id="67801.A0A1B0B1Y1"/>
<keyword evidence="2 5" id="KW-0812">Transmembrane</keyword>
<dbReference type="GO" id="GO:0016787">
    <property type="term" value="F:hydrolase activity"/>
    <property type="evidence" value="ECO:0007669"/>
    <property type="project" value="InterPro"/>
</dbReference>
<feature type="domain" description="Calcineurin-like phosphoesterase" evidence="6">
    <location>
        <begin position="50"/>
        <end position="245"/>
    </location>
</feature>
<dbReference type="Gene3D" id="3.60.21.10">
    <property type="match status" value="1"/>
</dbReference>
<dbReference type="GO" id="GO:0016020">
    <property type="term" value="C:membrane"/>
    <property type="evidence" value="ECO:0007669"/>
    <property type="project" value="UniProtKB-SubCell"/>
</dbReference>
<reference evidence="7" key="2">
    <citation type="submission" date="2020-05" db="UniProtKB">
        <authorList>
            <consortium name="EnsemblMetazoa"/>
        </authorList>
    </citation>
    <scope>IDENTIFICATION</scope>
    <source>
        <strain evidence="7">IAEA</strain>
    </source>
</reference>
<evidence type="ECO:0000259" key="6">
    <source>
        <dbReference type="Pfam" id="PF00149"/>
    </source>
</evidence>
<organism evidence="7 8">
    <name type="scientific">Glossina palpalis gambiensis</name>
    <dbReference type="NCBI Taxonomy" id="67801"/>
    <lineage>
        <taxon>Eukaryota</taxon>
        <taxon>Metazoa</taxon>
        <taxon>Ecdysozoa</taxon>
        <taxon>Arthropoda</taxon>
        <taxon>Hexapoda</taxon>
        <taxon>Insecta</taxon>
        <taxon>Pterygota</taxon>
        <taxon>Neoptera</taxon>
        <taxon>Endopterygota</taxon>
        <taxon>Diptera</taxon>
        <taxon>Brachycera</taxon>
        <taxon>Muscomorpha</taxon>
        <taxon>Hippoboscoidea</taxon>
        <taxon>Glossinidae</taxon>
        <taxon>Glossina</taxon>
    </lineage>
</organism>
<dbReference type="PANTHER" id="PTHR13315">
    <property type="entry name" value="METALLO PHOSPHOESTERASE RELATED"/>
    <property type="match status" value="1"/>
</dbReference>
<dbReference type="EnsemblMetazoa" id="GPPI016224-RA">
    <property type="protein sequence ID" value="GPPI016224-PA"/>
    <property type="gene ID" value="GPPI016224"/>
</dbReference>
<keyword evidence="8" id="KW-1185">Reference proteome</keyword>
<dbReference type="InterPro" id="IPR033308">
    <property type="entry name" value="PGAP5/Cdc1/Ted1"/>
</dbReference>
<evidence type="ECO:0000256" key="5">
    <source>
        <dbReference type="SAM" id="Phobius"/>
    </source>
</evidence>
<dbReference type="VEuPathDB" id="VectorBase:GPPI016224"/>
<dbReference type="GO" id="GO:0005783">
    <property type="term" value="C:endoplasmic reticulum"/>
    <property type="evidence" value="ECO:0007669"/>
    <property type="project" value="TreeGrafter"/>
</dbReference>
<evidence type="ECO:0000256" key="3">
    <source>
        <dbReference type="ARBA" id="ARBA00022989"/>
    </source>
</evidence>
<dbReference type="AlphaFoldDB" id="A0A1B0B1Y1"/>
<comment type="subcellular location">
    <subcellularLocation>
        <location evidence="1">Membrane</location>
        <topology evidence="1">Multi-pass membrane protein</topology>
    </subcellularLocation>
</comment>
<dbReference type="FunFam" id="3.60.21.10:FF:000059">
    <property type="entry name" value="Metallophosphoesterase, isoform B"/>
    <property type="match status" value="1"/>
</dbReference>
<keyword evidence="3 5" id="KW-1133">Transmembrane helix</keyword>
<sequence length="396" mass="46633">MLSLRSFNKLLHRCLLFLTFILICFNEIIIYHVNRCSWQQIGCKIGNCTRILLIADPQLLGLTYSKTLYSGLARFDADRYLRQTFKQALAFTKPHIICFLGDLMDEGNVASPEEFKSYVKRFQQIYRTDDDPRFKLFSPYYQRVHIPGDNDIGGENGEYISNLNVHRFEEAFTQEDIFDYGENHLRFFKINRMLLDFTNPDRSNNAKHLRIGLSHAPILIGGGPLLRAILKELDPHIIFSGHWHESRIFTHPDTKVVNFYEPGVRQFDLKAIKEQQHSYLEIMVPTASYRMGKTKMGIGYAVLGNKQKCYNQKVFIFTTKREQKRKKNHNLSYTVLWLPNRFIFLLIYLFWLLFAASMLLVFRMMTRCPFRTGKRNMHYNYLSNDTSPESQHMESK</sequence>
<dbReference type="GO" id="GO:0006506">
    <property type="term" value="P:GPI anchor biosynthetic process"/>
    <property type="evidence" value="ECO:0007669"/>
    <property type="project" value="InterPro"/>
</dbReference>
<proteinExistence type="predicted"/>
<dbReference type="InterPro" id="IPR029052">
    <property type="entry name" value="Metallo-depent_PP-like"/>
</dbReference>
<keyword evidence="4 5" id="KW-0472">Membrane</keyword>
<dbReference type="PANTHER" id="PTHR13315:SF4">
    <property type="entry name" value="METALLOPHOSPHOESTERASE, ISOFORM E"/>
    <property type="match status" value="1"/>
</dbReference>
<evidence type="ECO:0000313" key="7">
    <source>
        <dbReference type="EnsemblMetazoa" id="GPPI016224-PA"/>
    </source>
</evidence>
<dbReference type="Proteomes" id="UP000092460">
    <property type="component" value="Unassembled WGS sequence"/>
</dbReference>
<reference evidence="8" key="1">
    <citation type="submission" date="2015-01" db="EMBL/GenBank/DDBJ databases">
        <authorList>
            <person name="Aksoy S."/>
            <person name="Warren W."/>
            <person name="Wilson R.K."/>
        </authorList>
    </citation>
    <scope>NUCLEOTIDE SEQUENCE [LARGE SCALE GENOMIC DNA]</scope>
    <source>
        <strain evidence="8">IAEA</strain>
    </source>
</reference>
<protein>
    <recommendedName>
        <fullName evidence="6">Calcineurin-like phosphoesterase domain-containing protein</fullName>
    </recommendedName>
</protein>
<name>A0A1B0B1Y1_9MUSC</name>
<dbReference type="EMBL" id="JXJN01007364">
    <property type="status" value="NOT_ANNOTATED_CDS"/>
    <property type="molecule type" value="Genomic_DNA"/>
</dbReference>
<accession>A0A1B0B1Y1</accession>
<dbReference type="InterPro" id="IPR004843">
    <property type="entry name" value="Calcineurin-like_PHP"/>
</dbReference>
<feature type="transmembrane region" description="Helical" evidence="5">
    <location>
        <begin position="342"/>
        <end position="362"/>
    </location>
</feature>